<comment type="caution">
    <text evidence="5">The sequence shown here is derived from an EMBL/GenBank/DDBJ whole genome shotgun (WGS) entry which is preliminary data.</text>
</comment>
<dbReference type="SUPFAM" id="SSF46785">
    <property type="entry name" value="Winged helix' DNA-binding domain"/>
    <property type="match status" value="2"/>
</dbReference>
<dbReference type="PANTHER" id="PTHR30154:SF34">
    <property type="entry name" value="TRANSCRIPTIONAL REGULATOR AZLB"/>
    <property type="match status" value="1"/>
</dbReference>
<dbReference type="InterPro" id="IPR036388">
    <property type="entry name" value="WH-like_DNA-bd_sf"/>
</dbReference>
<dbReference type="GO" id="GO:0005829">
    <property type="term" value="C:cytosol"/>
    <property type="evidence" value="ECO:0007669"/>
    <property type="project" value="TreeGrafter"/>
</dbReference>
<keyword evidence="3" id="KW-0804">Transcription</keyword>
<dbReference type="GO" id="GO:0043200">
    <property type="term" value="P:response to amino acid"/>
    <property type="evidence" value="ECO:0007669"/>
    <property type="project" value="TreeGrafter"/>
</dbReference>
<evidence type="ECO:0000256" key="2">
    <source>
        <dbReference type="ARBA" id="ARBA00023125"/>
    </source>
</evidence>
<proteinExistence type="predicted"/>
<reference evidence="5 6" key="1">
    <citation type="submission" date="2020-01" db="EMBL/GenBank/DDBJ databases">
        <title>Insect and environment-associated Actinomycetes.</title>
        <authorList>
            <person name="Currrie C."/>
            <person name="Chevrette M."/>
            <person name="Carlson C."/>
            <person name="Stubbendieck R."/>
            <person name="Wendt-Pienkowski E."/>
        </authorList>
    </citation>
    <scope>NUCLEOTIDE SEQUENCE [LARGE SCALE GENOMIC DNA]</scope>
    <source>
        <strain evidence="5 6">SID8189</strain>
    </source>
</reference>
<dbReference type="RefSeq" id="WP_163089121.1">
    <property type="nucleotide sequence ID" value="NZ_JAAGNA010000535.1"/>
</dbReference>
<dbReference type="Pfam" id="PF13412">
    <property type="entry name" value="HTH_24"/>
    <property type="match status" value="1"/>
</dbReference>
<dbReference type="GO" id="GO:0043565">
    <property type="term" value="F:sequence-specific DNA binding"/>
    <property type="evidence" value="ECO:0007669"/>
    <property type="project" value="InterPro"/>
</dbReference>
<dbReference type="InterPro" id="IPR036390">
    <property type="entry name" value="WH_DNA-bd_sf"/>
</dbReference>
<evidence type="ECO:0000256" key="1">
    <source>
        <dbReference type="ARBA" id="ARBA00023015"/>
    </source>
</evidence>
<evidence type="ECO:0000256" key="3">
    <source>
        <dbReference type="ARBA" id="ARBA00023163"/>
    </source>
</evidence>
<dbReference type="InterPro" id="IPR019888">
    <property type="entry name" value="Tscrpt_reg_AsnC-like"/>
</dbReference>
<dbReference type="Proteomes" id="UP000471745">
    <property type="component" value="Unassembled WGS sequence"/>
</dbReference>
<dbReference type="Pfam" id="PF13404">
    <property type="entry name" value="HTH_AsnC-type"/>
    <property type="match status" value="1"/>
</dbReference>
<accession>A0A9X5HBJ3</accession>
<sequence>MSEAALRDTVDELDRRVIAALQLNGRAPWSAVARWVGASETTAQRRYAALRERGLLRVTGTLELDRTEGGSSMMVRAQARPGRGLEAAARFSESPDVRFVAVVTGSADLVVDFVARDNDDMMRMLFTDLPATDLITSTEVVPIIRPFTSAAMWDTGLLPAEAAAELRPGPASPDSVGRDRAPQALTPLEQEIAAALREDGRTQVSVLARRLDRAESSVARAMDRLISRGVLQFRTLVDPALLGFDAEFMVWLSIEPGKLEAAGRQLARHPGTKFLGAATGRFNLVGHMVLPRRTDLYPYTSEVIGSLPGLIASDVTLHLATVKYSWYRMHRAA</sequence>
<gene>
    <name evidence="5" type="ORF">G3I18_15405</name>
</gene>
<dbReference type="Gene3D" id="3.30.70.920">
    <property type="match status" value="2"/>
</dbReference>
<dbReference type="PRINTS" id="PR00033">
    <property type="entry name" value="HTHASNC"/>
</dbReference>
<dbReference type="EMBL" id="JAAGNA010000535">
    <property type="protein sequence ID" value="NEC49952.1"/>
    <property type="molecule type" value="Genomic_DNA"/>
</dbReference>
<dbReference type="AlphaFoldDB" id="A0A9X5HBJ3"/>
<dbReference type="Gene3D" id="1.10.10.10">
    <property type="entry name" value="Winged helix-like DNA-binding domain superfamily/Winged helix DNA-binding domain"/>
    <property type="match status" value="2"/>
</dbReference>
<keyword evidence="6" id="KW-1185">Reference proteome</keyword>
<evidence type="ECO:0000313" key="6">
    <source>
        <dbReference type="Proteomes" id="UP000471745"/>
    </source>
</evidence>
<evidence type="ECO:0000313" key="5">
    <source>
        <dbReference type="EMBL" id="NEC49952.1"/>
    </source>
</evidence>
<organism evidence="5 6">
    <name type="scientific">Actinospica acidiphila</name>
    <dbReference type="NCBI Taxonomy" id="304899"/>
    <lineage>
        <taxon>Bacteria</taxon>
        <taxon>Bacillati</taxon>
        <taxon>Actinomycetota</taxon>
        <taxon>Actinomycetes</taxon>
        <taxon>Catenulisporales</taxon>
        <taxon>Actinospicaceae</taxon>
        <taxon>Actinospica</taxon>
    </lineage>
</organism>
<dbReference type="InterPro" id="IPR000485">
    <property type="entry name" value="AsnC-type_HTH_dom"/>
</dbReference>
<evidence type="ECO:0000259" key="4">
    <source>
        <dbReference type="Pfam" id="PF13404"/>
    </source>
</evidence>
<dbReference type="PANTHER" id="PTHR30154">
    <property type="entry name" value="LEUCINE-RESPONSIVE REGULATORY PROTEIN"/>
    <property type="match status" value="1"/>
</dbReference>
<dbReference type="SMART" id="SM00344">
    <property type="entry name" value="HTH_ASNC"/>
    <property type="match status" value="2"/>
</dbReference>
<protein>
    <submittedName>
        <fullName evidence="5">Lrp/AsnC family transcriptional regulator</fullName>
    </submittedName>
</protein>
<feature type="domain" description="HTH asnC-type" evidence="4">
    <location>
        <begin position="11"/>
        <end position="51"/>
    </location>
</feature>
<keyword evidence="1" id="KW-0805">Transcription regulation</keyword>
<name>A0A9X5HBJ3_9ACTN</name>
<dbReference type="SUPFAM" id="SSF54909">
    <property type="entry name" value="Dimeric alpha+beta barrel"/>
    <property type="match status" value="2"/>
</dbReference>
<dbReference type="InterPro" id="IPR011008">
    <property type="entry name" value="Dimeric_a/b-barrel"/>
</dbReference>
<keyword evidence="2" id="KW-0238">DNA-binding</keyword>